<dbReference type="AlphaFoldDB" id="A0A914DUC8"/>
<evidence type="ECO:0000256" key="1">
    <source>
        <dbReference type="SAM" id="Phobius"/>
    </source>
</evidence>
<reference evidence="3" key="1">
    <citation type="submission" date="2022-11" db="UniProtKB">
        <authorList>
            <consortium name="WormBaseParasite"/>
        </authorList>
    </citation>
    <scope>IDENTIFICATION</scope>
</reference>
<dbReference type="SUPFAM" id="SSF49854">
    <property type="entry name" value="Spermadhesin, CUB domain"/>
    <property type="match status" value="1"/>
</dbReference>
<keyword evidence="1" id="KW-0472">Membrane</keyword>
<evidence type="ECO:0000313" key="2">
    <source>
        <dbReference type="Proteomes" id="UP000887540"/>
    </source>
</evidence>
<organism evidence="2 3">
    <name type="scientific">Acrobeloides nanus</name>
    <dbReference type="NCBI Taxonomy" id="290746"/>
    <lineage>
        <taxon>Eukaryota</taxon>
        <taxon>Metazoa</taxon>
        <taxon>Ecdysozoa</taxon>
        <taxon>Nematoda</taxon>
        <taxon>Chromadorea</taxon>
        <taxon>Rhabditida</taxon>
        <taxon>Tylenchina</taxon>
        <taxon>Cephalobomorpha</taxon>
        <taxon>Cephaloboidea</taxon>
        <taxon>Cephalobidae</taxon>
        <taxon>Acrobeloides</taxon>
    </lineage>
</organism>
<keyword evidence="1" id="KW-1133">Transmembrane helix</keyword>
<proteinExistence type="predicted"/>
<accession>A0A914DUC8</accession>
<dbReference type="WBParaSite" id="ACRNAN_scaffold382.g25696.t1">
    <property type="protein sequence ID" value="ACRNAN_scaffold382.g25696.t1"/>
    <property type="gene ID" value="ACRNAN_scaffold382.g25696"/>
</dbReference>
<feature type="transmembrane region" description="Helical" evidence="1">
    <location>
        <begin position="88"/>
        <end position="106"/>
    </location>
</feature>
<protein>
    <submittedName>
        <fullName evidence="3">CUB domain-containing protein</fullName>
    </submittedName>
</protein>
<sequence length="107" mass="12103">MKVFHNTQFEFDFVDIDLSSNSYLMIYNSTYLLLNLNGTQNYGDKLQINSTNVTLVYTPASNAIEKGFLINYSLRDISVHTTPSSSSLIKPINILTLLIVGMIIMFK</sequence>
<evidence type="ECO:0000313" key="3">
    <source>
        <dbReference type="WBParaSite" id="ACRNAN_scaffold382.g25696.t1"/>
    </source>
</evidence>
<dbReference type="Proteomes" id="UP000887540">
    <property type="component" value="Unplaced"/>
</dbReference>
<keyword evidence="2" id="KW-1185">Reference proteome</keyword>
<keyword evidence="1" id="KW-0812">Transmembrane</keyword>
<name>A0A914DUC8_9BILA</name>
<dbReference type="InterPro" id="IPR035914">
    <property type="entry name" value="Sperma_CUB_dom_sf"/>
</dbReference>